<feature type="non-terminal residue" evidence="2">
    <location>
        <position position="1"/>
    </location>
</feature>
<sequence>KGRRPHTAHFTENDDLLDSEDDDPDHEDGETGVPEEVAVAYATYQTAKQKYKEHQKSRGFNSYHAESKGETVHPGKANEKIKLMKAKSFCSGCGRHVPLLLSRTVLGKLGMVFDIERGQADFNKVGLKGFDLHVTFSGHPAIPILPTKMDGDPGSFQAEDLKLVPKSEYIAFAVAHSAGHVKSRELYNFFYDKKLEANRMGVLVHHSWGVTEIKACIMEAREAAKNADPTERMKRISHMNMPEDSLNTPDQELMKIGKFKGYEIPQSYG</sequence>
<name>A0A812TN43_SYMPI</name>
<dbReference type="Proteomes" id="UP000649617">
    <property type="component" value="Unassembled WGS sequence"/>
</dbReference>
<evidence type="ECO:0000256" key="1">
    <source>
        <dbReference type="SAM" id="MobiDB-lite"/>
    </source>
</evidence>
<comment type="caution">
    <text evidence="2">The sequence shown here is derived from an EMBL/GenBank/DDBJ whole genome shotgun (WGS) entry which is preliminary data.</text>
</comment>
<protein>
    <submittedName>
        <fullName evidence="2">GIP protein</fullName>
    </submittedName>
</protein>
<feature type="compositionally biased region" description="Acidic residues" evidence="1">
    <location>
        <begin position="13"/>
        <end position="30"/>
    </location>
</feature>
<accession>A0A812TN43</accession>
<feature type="non-terminal residue" evidence="2">
    <location>
        <position position="269"/>
    </location>
</feature>
<dbReference type="AlphaFoldDB" id="A0A812TN43"/>
<reference evidence="2" key="1">
    <citation type="submission" date="2021-02" db="EMBL/GenBank/DDBJ databases">
        <authorList>
            <person name="Dougan E. K."/>
            <person name="Rhodes N."/>
            <person name="Thang M."/>
            <person name="Chan C."/>
        </authorList>
    </citation>
    <scope>NUCLEOTIDE SEQUENCE</scope>
</reference>
<proteinExistence type="predicted"/>
<dbReference type="EMBL" id="CAJNIZ010032954">
    <property type="protein sequence ID" value="CAE7541017.1"/>
    <property type="molecule type" value="Genomic_DNA"/>
</dbReference>
<evidence type="ECO:0000313" key="3">
    <source>
        <dbReference type="Proteomes" id="UP000649617"/>
    </source>
</evidence>
<keyword evidence="3" id="KW-1185">Reference proteome</keyword>
<feature type="region of interest" description="Disordered" evidence="1">
    <location>
        <begin position="55"/>
        <end position="74"/>
    </location>
</feature>
<gene>
    <name evidence="2" type="primary">GIP</name>
    <name evidence="2" type="ORF">SPIL2461_LOCUS14313</name>
</gene>
<feature type="compositionally biased region" description="Basic and acidic residues" evidence="1">
    <location>
        <begin position="65"/>
        <end position="74"/>
    </location>
</feature>
<feature type="region of interest" description="Disordered" evidence="1">
    <location>
        <begin position="1"/>
        <end position="34"/>
    </location>
</feature>
<evidence type="ECO:0000313" key="2">
    <source>
        <dbReference type="EMBL" id="CAE7541017.1"/>
    </source>
</evidence>
<organism evidence="2 3">
    <name type="scientific">Symbiodinium pilosum</name>
    <name type="common">Dinoflagellate</name>
    <dbReference type="NCBI Taxonomy" id="2952"/>
    <lineage>
        <taxon>Eukaryota</taxon>
        <taxon>Sar</taxon>
        <taxon>Alveolata</taxon>
        <taxon>Dinophyceae</taxon>
        <taxon>Suessiales</taxon>
        <taxon>Symbiodiniaceae</taxon>
        <taxon>Symbiodinium</taxon>
    </lineage>
</organism>